<dbReference type="Proteomes" id="UP000664554">
    <property type="component" value="Unassembled WGS sequence"/>
</dbReference>
<accession>A0ABS3NJW1</accession>
<evidence type="ECO:0000256" key="1">
    <source>
        <dbReference type="SAM" id="Phobius"/>
    </source>
</evidence>
<name>A0ABS3NJW1_9GAMM</name>
<evidence type="ECO:0000313" key="3">
    <source>
        <dbReference type="Proteomes" id="UP000664554"/>
    </source>
</evidence>
<proteinExistence type="predicted"/>
<gene>
    <name evidence="2" type="ORF">J3492_00490</name>
</gene>
<feature type="transmembrane region" description="Helical" evidence="1">
    <location>
        <begin position="52"/>
        <end position="71"/>
    </location>
</feature>
<dbReference type="EMBL" id="JAGBKM010000001">
    <property type="protein sequence ID" value="MBO1529691.1"/>
    <property type="molecule type" value="Genomic_DNA"/>
</dbReference>
<comment type="caution">
    <text evidence="2">The sequence shown here is derived from an EMBL/GenBank/DDBJ whole genome shotgun (WGS) entry which is preliminary data.</text>
</comment>
<organism evidence="2 3">
    <name type="scientific">Psychrobacter coccoides</name>
    <dbReference type="NCBI Taxonomy" id="2818440"/>
    <lineage>
        <taxon>Bacteria</taxon>
        <taxon>Pseudomonadati</taxon>
        <taxon>Pseudomonadota</taxon>
        <taxon>Gammaproteobacteria</taxon>
        <taxon>Moraxellales</taxon>
        <taxon>Moraxellaceae</taxon>
        <taxon>Psychrobacter</taxon>
    </lineage>
</organism>
<keyword evidence="1" id="KW-0812">Transmembrane</keyword>
<keyword evidence="3" id="KW-1185">Reference proteome</keyword>
<keyword evidence="1" id="KW-1133">Transmembrane helix</keyword>
<keyword evidence="1" id="KW-0472">Membrane</keyword>
<reference evidence="2 3" key="1">
    <citation type="submission" date="2021-03" db="EMBL/GenBank/DDBJ databases">
        <authorList>
            <person name="Shang D.-D."/>
            <person name="Du Z.-J."/>
            <person name="Chen G.-J."/>
        </authorList>
    </citation>
    <scope>NUCLEOTIDE SEQUENCE [LARGE SCALE GENOMIC DNA]</scope>
    <source>
        <strain evidence="2 3">F1192</strain>
    </source>
</reference>
<evidence type="ECO:0000313" key="2">
    <source>
        <dbReference type="EMBL" id="MBO1529691.1"/>
    </source>
</evidence>
<sequence>MMGYCSNSPLRCVNAQTLVVINEKDNCCPECGLFLVPTNDTSSNALVELQNLYLSLGFIAIMTLALVYIGYKNFV</sequence>
<protein>
    <submittedName>
        <fullName evidence="2">Uncharacterized protein</fullName>
    </submittedName>
</protein>
<dbReference type="RefSeq" id="WP_207988625.1">
    <property type="nucleotide sequence ID" value="NZ_JAGBKM010000001.1"/>
</dbReference>